<evidence type="ECO:0000256" key="3">
    <source>
        <dbReference type="ARBA" id="ARBA00023163"/>
    </source>
</evidence>
<dbReference type="PANTHER" id="PTHR46796">
    <property type="entry name" value="HTH-TYPE TRANSCRIPTIONAL ACTIVATOR RHAS-RELATED"/>
    <property type="match status" value="1"/>
</dbReference>
<sequence>MKRISAVSVASGDIVPVSSHSPLLSSAKSSWDGIQVEQHCLPASECPELELQHHSITIILGQPFEIDWRLAGGHQQTTQMKRGDICITPCGVPTQARWHKPVNFLLLSISPTLIERAVYKSIDTSLIEIAPKRGVHDPQILHIGSALKAELETGCESGSLYGESLGLALVVHFLKRYSISKTVIREPSEGLQAQKLQQVIDYINYNLEATVTIKEIAAVVGMSSYYFARQFKLSTGLSPHQYVIQCRIKQAKNLLTENKLPIVEIAHCVGCSSQSNFTAFFHKYVGITPQAYRKQTRRR</sequence>
<reference evidence="5 6" key="1">
    <citation type="journal article" date="2019" name="Front. Microbiol.">
        <title>Genomic Features for Desiccation Tolerance and Sugar Biosynthesis in the Extremophile Gloeocapsopsis sp. UTEX B3054.</title>
        <authorList>
            <person name="Urrejola C."/>
            <person name="Alcorta J."/>
            <person name="Salas L."/>
            <person name="Vasquez M."/>
            <person name="Polz M.F."/>
            <person name="Vicuna R."/>
            <person name="Diez B."/>
        </authorList>
    </citation>
    <scope>NUCLEOTIDE SEQUENCE [LARGE SCALE GENOMIC DNA]</scope>
    <source>
        <strain evidence="5 6">1H9</strain>
    </source>
</reference>
<comment type="caution">
    <text evidence="5">The sequence shown here is derived from an EMBL/GenBank/DDBJ whole genome shotgun (WGS) entry which is preliminary data.</text>
</comment>
<evidence type="ECO:0000313" key="6">
    <source>
        <dbReference type="Proteomes" id="UP000441797"/>
    </source>
</evidence>
<keyword evidence="1" id="KW-0805">Transcription regulation</keyword>
<dbReference type="AlphaFoldDB" id="A0A6N8FY57"/>
<dbReference type="InterPro" id="IPR018060">
    <property type="entry name" value="HTH_AraC"/>
</dbReference>
<dbReference type="InterPro" id="IPR050204">
    <property type="entry name" value="AraC_XylS_family_regulators"/>
</dbReference>
<dbReference type="Proteomes" id="UP000441797">
    <property type="component" value="Unassembled WGS sequence"/>
</dbReference>
<evidence type="ECO:0000313" key="5">
    <source>
        <dbReference type="EMBL" id="MUL37769.1"/>
    </source>
</evidence>
<keyword evidence="3" id="KW-0804">Transcription</keyword>
<dbReference type="Gene3D" id="1.10.10.60">
    <property type="entry name" value="Homeodomain-like"/>
    <property type="match status" value="2"/>
</dbReference>
<evidence type="ECO:0000259" key="4">
    <source>
        <dbReference type="PROSITE" id="PS01124"/>
    </source>
</evidence>
<dbReference type="GO" id="GO:0003700">
    <property type="term" value="F:DNA-binding transcription factor activity"/>
    <property type="evidence" value="ECO:0007669"/>
    <property type="project" value="InterPro"/>
</dbReference>
<dbReference type="EMBL" id="NAPY01000026">
    <property type="protein sequence ID" value="MUL37769.1"/>
    <property type="molecule type" value="Genomic_DNA"/>
</dbReference>
<evidence type="ECO:0000256" key="1">
    <source>
        <dbReference type="ARBA" id="ARBA00023015"/>
    </source>
</evidence>
<dbReference type="PANTHER" id="PTHR46796:SF6">
    <property type="entry name" value="ARAC SUBFAMILY"/>
    <property type="match status" value="1"/>
</dbReference>
<keyword evidence="6" id="KW-1185">Reference proteome</keyword>
<gene>
    <name evidence="5" type="ORF">BWI75_15900</name>
</gene>
<keyword evidence="2" id="KW-0238">DNA-binding</keyword>
<accession>A0A6N8FY57</accession>
<evidence type="ECO:0000256" key="2">
    <source>
        <dbReference type="ARBA" id="ARBA00023125"/>
    </source>
</evidence>
<dbReference type="GO" id="GO:0043565">
    <property type="term" value="F:sequence-specific DNA binding"/>
    <property type="evidence" value="ECO:0007669"/>
    <property type="project" value="InterPro"/>
</dbReference>
<dbReference type="Pfam" id="PF12833">
    <property type="entry name" value="HTH_18"/>
    <property type="match status" value="1"/>
</dbReference>
<proteinExistence type="predicted"/>
<dbReference type="RefSeq" id="WP_105219842.1">
    <property type="nucleotide sequence ID" value="NZ_CAWNSU010000047.1"/>
</dbReference>
<protein>
    <recommendedName>
        <fullName evidence="4">HTH araC/xylS-type domain-containing protein</fullName>
    </recommendedName>
</protein>
<dbReference type="PROSITE" id="PS01124">
    <property type="entry name" value="HTH_ARAC_FAMILY_2"/>
    <property type="match status" value="1"/>
</dbReference>
<dbReference type="OrthoDB" id="516605at2"/>
<name>A0A6N8FY57_9CHRO</name>
<feature type="domain" description="HTH araC/xylS-type" evidence="4">
    <location>
        <begin position="197"/>
        <end position="295"/>
    </location>
</feature>
<dbReference type="InterPro" id="IPR009057">
    <property type="entry name" value="Homeodomain-like_sf"/>
</dbReference>
<dbReference type="SUPFAM" id="SSF46689">
    <property type="entry name" value="Homeodomain-like"/>
    <property type="match status" value="2"/>
</dbReference>
<dbReference type="SMART" id="SM00342">
    <property type="entry name" value="HTH_ARAC"/>
    <property type="match status" value="1"/>
</dbReference>
<organism evidence="5 6">
    <name type="scientific">Gloeocapsopsis dulcis AAB1 = 1H9</name>
    <dbReference type="NCBI Taxonomy" id="1433147"/>
    <lineage>
        <taxon>Bacteria</taxon>
        <taxon>Bacillati</taxon>
        <taxon>Cyanobacteriota</taxon>
        <taxon>Cyanophyceae</taxon>
        <taxon>Oscillatoriophycideae</taxon>
        <taxon>Chroococcales</taxon>
        <taxon>Chroococcaceae</taxon>
        <taxon>Gloeocapsopsis</taxon>
        <taxon>Gloeocapsopsis dulcis</taxon>
    </lineage>
</organism>